<dbReference type="CDD" id="cd00130">
    <property type="entry name" value="PAS"/>
    <property type="match status" value="1"/>
</dbReference>
<dbReference type="EMBL" id="AHNR02000029">
    <property type="protein sequence ID" value="EKR55407.1"/>
    <property type="molecule type" value="Genomic_DNA"/>
</dbReference>
<gene>
    <name evidence="6" type="ORF">LEP1GSC105_1021</name>
</gene>
<dbReference type="GO" id="GO:0043709">
    <property type="term" value="P:cell adhesion involved in single-species biofilm formation"/>
    <property type="evidence" value="ECO:0007669"/>
    <property type="project" value="TreeGrafter"/>
</dbReference>
<dbReference type="Gene3D" id="3.30.450.20">
    <property type="entry name" value="PAS domain"/>
    <property type="match status" value="1"/>
</dbReference>
<dbReference type="PROSITE" id="PS50112">
    <property type="entry name" value="PAS"/>
    <property type="match status" value="1"/>
</dbReference>
<protein>
    <recommendedName>
        <fullName evidence="1">diguanylate cyclase</fullName>
        <ecNumber evidence="1">2.7.7.65</ecNumber>
    </recommendedName>
</protein>
<dbReference type="SUPFAM" id="SSF55785">
    <property type="entry name" value="PYP-like sensor domain (PAS domain)"/>
    <property type="match status" value="1"/>
</dbReference>
<comment type="catalytic activity">
    <reaction evidence="2">
        <text>2 GTP = 3',3'-c-di-GMP + 2 diphosphate</text>
        <dbReference type="Rhea" id="RHEA:24898"/>
        <dbReference type="ChEBI" id="CHEBI:33019"/>
        <dbReference type="ChEBI" id="CHEBI:37565"/>
        <dbReference type="ChEBI" id="CHEBI:58805"/>
        <dbReference type="EC" id="2.7.7.65"/>
    </reaction>
</comment>
<dbReference type="InterPro" id="IPR050469">
    <property type="entry name" value="Diguanylate_Cyclase"/>
</dbReference>
<feature type="domain" description="GGDEF" evidence="5">
    <location>
        <begin position="172"/>
        <end position="308"/>
    </location>
</feature>
<dbReference type="FunFam" id="3.30.70.270:FF:000001">
    <property type="entry name" value="Diguanylate cyclase domain protein"/>
    <property type="match status" value="1"/>
</dbReference>
<dbReference type="RefSeq" id="WP_000362658.1">
    <property type="nucleotide sequence ID" value="NZ_AHNR02000029.1"/>
</dbReference>
<evidence type="ECO:0000313" key="6">
    <source>
        <dbReference type="EMBL" id="EKR55407.1"/>
    </source>
</evidence>
<dbReference type="PANTHER" id="PTHR45138:SF9">
    <property type="entry name" value="DIGUANYLATE CYCLASE DGCM-RELATED"/>
    <property type="match status" value="1"/>
</dbReference>
<dbReference type="EC" id="2.7.7.65" evidence="1"/>
<feature type="region of interest" description="Disordered" evidence="3">
    <location>
        <begin position="298"/>
        <end position="320"/>
    </location>
</feature>
<dbReference type="InterPro" id="IPR035965">
    <property type="entry name" value="PAS-like_dom_sf"/>
</dbReference>
<proteinExistence type="predicted"/>
<dbReference type="FunFam" id="3.30.450.20:FF:000062">
    <property type="entry name" value="Diguanylate cyclase (GGDEF) domain protein"/>
    <property type="match status" value="1"/>
</dbReference>
<dbReference type="SMART" id="SM00267">
    <property type="entry name" value="GGDEF"/>
    <property type="match status" value="1"/>
</dbReference>
<evidence type="ECO:0000256" key="3">
    <source>
        <dbReference type="SAM" id="MobiDB-lite"/>
    </source>
</evidence>
<dbReference type="NCBIfam" id="TIGR00254">
    <property type="entry name" value="GGDEF"/>
    <property type="match status" value="1"/>
</dbReference>
<dbReference type="GO" id="GO:0052621">
    <property type="term" value="F:diguanylate cyclase activity"/>
    <property type="evidence" value="ECO:0007669"/>
    <property type="project" value="UniProtKB-EC"/>
</dbReference>
<dbReference type="SMART" id="SM00091">
    <property type="entry name" value="PAS"/>
    <property type="match status" value="1"/>
</dbReference>
<dbReference type="GO" id="GO:1902201">
    <property type="term" value="P:negative regulation of bacterial-type flagellum-dependent cell motility"/>
    <property type="evidence" value="ECO:0007669"/>
    <property type="project" value="TreeGrafter"/>
</dbReference>
<dbReference type="InterPro" id="IPR000014">
    <property type="entry name" value="PAS"/>
</dbReference>
<accession>A0A0E2DIE1</accession>
<dbReference type="PANTHER" id="PTHR45138">
    <property type="entry name" value="REGULATORY COMPONENTS OF SENSORY TRANSDUCTION SYSTEM"/>
    <property type="match status" value="1"/>
</dbReference>
<name>A0A0E2DIE1_LEPIR</name>
<dbReference type="Pfam" id="PF00990">
    <property type="entry name" value="GGDEF"/>
    <property type="match status" value="1"/>
</dbReference>
<comment type="caution">
    <text evidence="6">The sequence shown here is derived from an EMBL/GenBank/DDBJ whole genome shotgun (WGS) entry which is preliminary data.</text>
</comment>
<evidence type="ECO:0000313" key="7">
    <source>
        <dbReference type="Proteomes" id="UP000001340"/>
    </source>
</evidence>
<dbReference type="PROSITE" id="PS50887">
    <property type="entry name" value="GGDEF"/>
    <property type="match status" value="1"/>
</dbReference>
<dbReference type="NCBIfam" id="TIGR00229">
    <property type="entry name" value="sensory_box"/>
    <property type="match status" value="1"/>
</dbReference>
<sequence length="320" mass="36724">MDLENEYNHEKFFNYSLDLHAIQKMDGIILQINQSFQRIMGWTNEDLKGRTHFHLLHPEDVESSLKEFEQLNEGVSHLSIQNRCRCADGTYKYFSWTAFPDLESDRIYVTGRDITDIIESNQKISKLASDLEEANNKLLEQASTDPLTKLKNRRSFNEEINHLIRLGQHQEKSISLMMIDVDHFKDYNDKFGHPAGDRILIRLAEVFTETLRSCDLVARFGGEEFVVALSDTNEEKAVEVAERLMANVKKKSWENSPITISVGITTLNFNGPVPIYHTDLSTGIIEDADRALYRSKANGRNQATHSSQLKTENQTSVRKN</sequence>
<dbReference type="CDD" id="cd01949">
    <property type="entry name" value="GGDEF"/>
    <property type="match status" value="1"/>
</dbReference>
<dbReference type="SUPFAM" id="SSF55073">
    <property type="entry name" value="Nucleotide cyclase"/>
    <property type="match status" value="1"/>
</dbReference>
<dbReference type="AlphaFoldDB" id="A0A0E2DIE1"/>
<dbReference type="GO" id="GO:0005886">
    <property type="term" value="C:plasma membrane"/>
    <property type="evidence" value="ECO:0007669"/>
    <property type="project" value="TreeGrafter"/>
</dbReference>
<dbReference type="InterPro" id="IPR000160">
    <property type="entry name" value="GGDEF_dom"/>
</dbReference>
<dbReference type="InterPro" id="IPR013655">
    <property type="entry name" value="PAS_fold_3"/>
</dbReference>
<evidence type="ECO:0000256" key="1">
    <source>
        <dbReference type="ARBA" id="ARBA00012528"/>
    </source>
</evidence>
<reference evidence="6 7" key="1">
    <citation type="submission" date="2012-10" db="EMBL/GenBank/DDBJ databases">
        <authorList>
            <person name="Harkins D.M."/>
            <person name="Durkin A.S."/>
            <person name="Brinkac L.M."/>
            <person name="Haft D.H."/>
            <person name="Selengut J.D."/>
            <person name="Sanka R."/>
            <person name="DePew J."/>
            <person name="Purushe J."/>
            <person name="Chanthongthip A."/>
            <person name="Lattana O."/>
            <person name="Phetsouvanh R."/>
            <person name="Newton P.N."/>
            <person name="Vinetz J.M."/>
            <person name="Sutton G.G."/>
            <person name="Nierman W.C."/>
            <person name="Fouts D.E."/>
        </authorList>
    </citation>
    <scope>NUCLEOTIDE SEQUENCE [LARGE SCALE GENOMIC DNA]</scope>
    <source>
        <strain evidence="6 7">UI 12758</strain>
    </source>
</reference>
<dbReference type="Pfam" id="PF08447">
    <property type="entry name" value="PAS_3"/>
    <property type="match status" value="1"/>
</dbReference>
<organism evidence="6 7">
    <name type="scientific">Leptospira interrogans str. UI 12758</name>
    <dbReference type="NCBI Taxonomy" id="1049938"/>
    <lineage>
        <taxon>Bacteria</taxon>
        <taxon>Pseudomonadati</taxon>
        <taxon>Spirochaetota</taxon>
        <taxon>Spirochaetia</taxon>
        <taxon>Leptospirales</taxon>
        <taxon>Leptospiraceae</taxon>
        <taxon>Leptospira</taxon>
    </lineage>
</organism>
<feature type="domain" description="PAS" evidence="4">
    <location>
        <begin position="26"/>
        <end position="75"/>
    </location>
</feature>
<dbReference type="InterPro" id="IPR043128">
    <property type="entry name" value="Rev_trsase/Diguanyl_cyclase"/>
</dbReference>
<evidence type="ECO:0000256" key="2">
    <source>
        <dbReference type="ARBA" id="ARBA00034247"/>
    </source>
</evidence>
<dbReference type="InterPro" id="IPR029787">
    <property type="entry name" value="Nucleotide_cyclase"/>
</dbReference>
<evidence type="ECO:0000259" key="4">
    <source>
        <dbReference type="PROSITE" id="PS50112"/>
    </source>
</evidence>
<dbReference type="Proteomes" id="UP000001340">
    <property type="component" value="Unassembled WGS sequence"/>
</dbReference>
<dbReference type="Gene3D" id="3.30.70.270">
    <property type="match status" value="1"/>
</dbReference>
<dbReference type="GeneID" id="61144447"/>
<evidence type="ECO:0000259" key="5">
    <source>
        <dbReference type="PROSITE" id="PS50887"/>
    </source>
</evidence>